<evidence type="ECO:0000256" key="1">
    <source>
        <dbReference type="ARBA" id="ARBA00006915"/>
    </source>
</evidence>
<dbReference type="InterPro" id="IPR018090">
    <property type="entry name" value="Pyrmidine_PPas_bac/euk"/>
</dbReference>
<dbReference type="SUPFAM" id="SSF52418">
    <property type="entry name" value="Nucleoside phosphorylase/phosphoribosyltransferase catalytic domain"/>
    <property type="match status" value="1"/>
</dbReference>
<dbReference type="InterPro" id="IPR036320">
    <property type="entry name" value="Glycosyl_Trfase_fam3_N_dom_sf"/>
</dbReference>
<evidence type="ECO:0000313" key="8">
    <source>
        <dbReference type="EMBL" id="MDG3003834.1"/>
    </source>
</evidence>
<evidence type="ECO:0000256" key="4">
    <source>
        <dbReference type="ARBA" id="ARBA00022676"/>
    </source>
</evidence>
<dbReference type="InterPro" id="IPR013102">
    <property type="entry name" value="PYNP_C"/>
</dbReference>
<dbReference type="Gene3D" id="3.40.1030.10">
    <property type="entry name" value="Nucleoside phosphorylase/phosphoribosyltransferase catalytic domain"/>
    <property type="match status" value="1"/>
</dbReference>
<name>A0ABT6F8B9_9BACT</name>
<dbReference type="Gene3D" id="1.20.970.10">
    <property type="entry name" value="Transferase, Pyrimidine Nucleoside Phosphorylase, Chain C"/>
    <property type="match status" value="1"/>
</dbReference>
<dbReference type="RefSeq" id="WP_277860180.1">
    <property type="nucleotide sequence ID" value="NZ_JARRAG010000001.1"/>
</dbReference>
<comment type="similarity">
    <text evidence="1">Belongs to the thymidine/pyrimidine-nucleoside phosphorylase family.</text>
</comment>
<dbReference type="PIRSF" id="PIRSF000478">
    <property type="entry name" value="TP_PyNP"/>
    <property type="match status" value="1"/>
</dbReference>
<dbReference type="InterPro" id="IPR017459">
    <property type="entry name" value="Glycosyl_Trfase_fam3_N_dom"/>
</dbReference>
<dbReference type="NCBIfam" id="TIGR02644">
    <property type="entry name" value="Y_phosphoryl"/>
    <property type="match status" value="1"/>
</dbReference>
<dbReference type="InterPro" id="IPR000312">
    <property type="entry name" value="Glycosyl_Trfase_fam3"/>
</dbReference>
<keyword evidence="4 8" id="KW-0328">Glycosyltransferase</keyword>
<evidence type="ECO:0000256" key="5">
    <source>
        <dbReference type="ARBA" id="ARBA00022679"/>
    </source>
</evidence>
<dbReference type="Pfam" id="PF02885">
    <property type="entry name" value="Glycos_trans_3N"/>
    <property type="match status" value="1"/>
</dbReference>
<dbReference type="InterPro" id="IPR035902">
    <property type="entry name" value="Nuc_phospho_transferase"/>
</dbReference>
<comment type="catalytic activity">
    <reaction evidence="6">
        <text>thymidine + phosphate = 2-deoxy-alpha-D-ribose 1-phosphate + thymine</text>
        <dbReference type="Rhea" id="RHEA:16037"/>
        <dbReference type="ChEBI" id="CHEBI:17748"/>
        <dbReference type="ChEBI" id="CHEBI:17821"/>
        <dbReference type="ChEBI" id="CHEBI:43474"/>
        <dbReference type="ChEBI" id="CHEBI:57259"/>
        <dbReference type="EC" id="2.4.2.4"/>
    </reaction>
</comment>
<dbReference type="Pfam" id="PF00591">
    <property type="entry name" value="Glycos_transf_3"/>
    <property type="match status" value="1"/>
</dbReference>
<dbReference type="PANTHER" id="PTHR10515:SF0">
    <property type="entry name" value="THYMIDINE PHOSPHORYLASE"/>
    <property type="match status" value="1"/>
</dbReference>
<accession>A0ABT6F8B9</accession>
<evidence type="ECO:0000313" key="9">
    <source>
        <dbReference type="Proteomes" id="UP001216907"/>
    </source>
</evidence>
<gene>
    <name evidence="8" type="ORF">PZE19_08630</name>
</gene>
<comment type="subunit">
    <text evidence="2">Homodimer.</text>
</comment>
<dbReference type="EC" id="2.4.2.4" evidence="3"/>
<dbReference type="PANTHER" id="PTHR10515">
    <property type="entry name" value="THYMIDINE PHOSPHORYLASE"/>
    <property type="match status" value="1"/>
</dbReference>
<reference evidence="8 9" key="1">
    <citation type="submission" date="2023-03" db="EMBL/GenBank/DDBJ databases">
        <title>Paludisphaera mucosa sp. nov. a novel planctomycete from northern fen.</title>
        <authorList>
            <person name="Ivanova A."/>
        </authorList>
    </citation>
    <scope>NUCLEOTIDE SEQUENCE [LARGE SCALE GENOMIC DNA]</scope>
    <source>
        <strain evidence="8 9">Pla2</strain>
    </source>
</reference>
<dbReference type="SUPFAM" id="SSF54680">
    <property type="entry name" value="Pyrimidine nucleoside phosphorylase C-terminal domain"/>
    <property type="match status" value="1"/>
</dbReference>
<evidence type="ECO:0000259" key="7">
    <source>
        <dbReference type="SMART" id="SM00941"/>
    </source>
</evidence>
<dbReference type="SMART" id="SM00941">
    <property type="entry name" value="PYNP_C"/>
    <property type="match status" value="1"/>
</dbReference>
<protein>
    <recommendedName>
        <fullName evidence="3">thymidine phosphorylase</fullName>
        <ecNumber evidence="3">2.4.2.4</ecNumber>
    </recommendedName>
</protein>
<comment type="caution">
    <text evidence="8">The sequence shown here is derived from an EMBL/GenBank/DDBJ whole genome shotgun (WGS) entry which is preliminary data.</text>
</comment>
<dbReference type="InterPro" id="IPR036566">
    <property type="entry name" value="PYNP-like_C_sf"/>
</dbReference>
<dbReference type="EMBL" id="JARRAG010000001">
    <property type="protein sequence ID" value="MDG3003834.1"/>
    <property type="molecule type" value="Genomic_DNA"/>
</dbReference>
<evidence type="ECO:0000256" key="6">
    <source>
        <dbReference type="ARBA" id="ARBA00048550"/>
    </source>
</evidence>
<evidence type="ECO:0000256" key="3">
    <source>
        <dbReference type="ARBA" id="ARBA00011892"/>
    </source>
</evidence>
<sequence length="438" mass="46160">MVRAVDVIRKKRDGEALATAEIDWMVEGIARGDVADYQWSALLMAIVLKGMDRSETVALTDAMMRSGVVVDLSATPGAKVDKHSTGGVGDKTSLILAPIAAAAGVLVPMVSGRGLGHTGGTLDKLESIPGFTVDVDLDRYREILGETGLVLIGQTKEIAPADKFLYAMRDATSTVESIPLIAASIMSKKLAEGIDGLVLDVKTGGGAFMVALEDSRLLAETMCDVGRSMGKKMVALITRMDQPLGRAVGNAVEVAESVACLKGEGPEDLTGLSLDLAAEMVLLAGLAGTLDEARGICERTVADGTALERFRRLIAAQGGDPRVIDDPGLLPQPRRTIELKADRSGRVARLDARPIGDATMLLGAGRARVDSAIDPAVGVILHKKLGDAVELGESLCTILVNDESELERAVAKIAAAYHWRDGPVETPSLIVDRLVRVE</sequence>
<dbReference type="SUPFAM" id="SSF47648">
    <property type="entry name" value="Nucleoside phosphorylase/phosphoribosyltransferase N-terminal domain"/>
    <property type="match status" value="1"/>
</dbReference>
<dbReference type="NCBIfam" id="NF004490">
    <property type="entry name" value="PRK05820.1"/>
    <property type="match status" value="1"/>
</dbReference>
<organism evidence="8 9">
    <name type="scientific">Paludisphaera mucosa</name>
    <dbReference type="NCBI Taxonomy" id="3030827"/>
    <lineage>
        <taxon>Bacteria</taxon>
        <taxon>Pseudomonadati</taxon>
        <taxon>Planctomycetota</taxon>
        <taxon>Planctomycetia</taxon>
        <taxon>Isosphaerales</taxon>
        <taxon>Isosphaeraceae</taxon>
        <taxon>Paludisphaera</taxon>
    </lineage>
</organism>
<evidence type="ECO:0000256" key="2">
    <source>
        <dbReference type="ARBA" id="ARBA00011738"/>
    </source>
</evidence>
<dbReference type="Pfam" id="PF07831">
    <property type="entry name" value="PYNP_C"/>
    <property type="match status" value="1"/>
</dbReference>
<keyword evidence="5 8" id="KW-0808">Transferase</keyword>
<keyword evidence="9" id="KW-1185">Reference proteome</keyword>
<dbReference type="GO" id="GO:0009032">
    <property type="term" value="F:thymidine phosphorylase activity"/>
    <property type="evidence" value="ECO:0007669"/>
    <property type="project" value="UniProtKB-EC"/>
</dbReference>
<dbReference type="Gene3D" id="3.90.1170.30">
    <property type="entry name" value="Pyrimidine nucleoside phosphorylase-like, C-terminal domain"/>
    <property type="match status" value="1"/>
</dbReference>
<dbReference type="Proteomes" id="UP001216907">
    <property type="component" value="Unassembled WGS sequence"/>
</dbReference>
<dbReference type="InterPro" id="IPR017872">
    <property type="entry name" value="Pyrmidine_PPase_CS"/>
</dbReference>
<proteinExistence type="inferred from homology"/>
<dbReference type="PROSITE" id="PS00647">
    <property type="entry name" value="THYMID_PHOSPHORYLASE"/>
    <property type="match status" value="1"/>
</dbReference>
<feature type="domain" description="Pyrimidine nucleoside phosphorylase C-terminal" evidence="7">
    <location>
        <begin position="346"/>
        <end position="420"/>
    </location>
</feature>
<dbReference type="InterPro" id="IPR000053">
    <property type="entry name" value="Thymidine/pyrmidine_PPase"/>
</dbReference>